<gene>
    <name evidence="2" type="ORF">KHZ90_06000</name>
</gene>
<sequence>MNDQQILSVIKDYIQNRSINQALMITGEWGCGKSYFVKNSVKEYLRKNGILDNKNYIVFSLYGINNLVDFKTSFYDEIFINQYLGESNKARKTKNICERLFNSVSSTIDTSAIGIPVKINLAELIHKSDLVQLENCIFVFDDIERCELSATELWGFINKLTENRGIPVITVANESKILEKDLENDNYKIEKEKAVYCTLAFSYEIANIFDELVNEYEEKDIREYISSNKKIILEEIFRRQPNNIRTLQFVLVVLVNLLREIYNLEAKSFLEYSELYNKFLKYIVLRAIQYKINPKVEIDWRNDDFGFISRLDDQDTPENIIWGFKFIDIYINSSYLDNQLLRNAYENELKLYEDAFLAFNHLADWTQYCDEQVCEWLNQLKDEVKNYKYKTSMLRQILWRVASIKHYTTLQYDFESFVEDIKIAFYSDNEITRDILLQQNKDDSVYKTYEELISPLVKIADENYRQRLEKLNLFKYLSSNHMSNMELLKYIHSNINEYYNAKEFAKYLGTIDELKGYFMSASEYDIHSFRGIIRTVYLQILNIGQFLGADKPYLEEILVIVKSKIEKEKYGAIMKFNLDCLVHDLKSAIQVLSSSSNNVI</sequence>
<evidence type="ECO:0000259" key="1">
    <source>
        <dbReference type="Pfam" id="PF07693"/>
    </source>
</evidence>
<feature type="domain" description="KAP NTPase" evidence="1">
    <location>
        <begin position="8"/>
        <end position="199"/>
    </location>
</feature>
<organism evidence="2 3">
    <name type="scientific">Veillonella parvula</name>
    <name type="common">Staphylococcus parvulus</name>
    <dbReference type="NCBI Taxonomy" id="29466"/>
    <lineage>
        <taxon>Bacteria</taxon>
        <taxon>Bacillati</taxon>
        <taxon>Bacillota</taxon>
        <taxon>Negativicutes</taxon>
        <taxon>Veillonellales</taxon>
        <taxon>Veillonellaceae</taxon>
        <taxon>Veillonella</taxon>
    </lineage>
</organism>
<evidence type="ECO:0000313" key="2">
    <source>
        <dbReference type="EMBL" id="MBS4893315.1"/>
    </source>
</evidence>
<name>A0A942WW38_VEIPA</name>
<dbReference type="AlphaFoldDB" id="A0A942WW38"/>
<protein>
    <recommendedName>
        <fullName evidence="1">KAP NTPase domain-containing protein</fullName>
    </recommendedName>
</protein>
<evidence type="ECO:0000313" key="3">
    <source>
        <dbReference type="Proteomes" id="UP000778864"/>
    </source>
</evidence>
<dbReference type="EMBL" id="JAGZMU010000003">
    <property type="protein sequence ID" value="MBS4893315.1"/>
    <property type="molecule type" value="Genomic_DNA"/>
</dbReference>
<proteinExistence type="predicted"/>
<dbReference type="InterPro" id="IPR027417">
    <property type="entry name" value="P-loop_NTPase"/>
</dbReference>
<reference evidence="2" key="1">
    <citation type="submission" date="2021-02" db="EMBL/GenBank/DDBJ databases">
        <title>Infant gut strain persistence is associated with maternal origin, phylogeny, and functional potential including surface adhesion and iron acquisition.</title>
        <authorList>
            <person name="Lou Y.C."/>
        </authorList>
    </citation>
    <scope>NUCLEOTIDE SEQUENCE</scope>
    <source>
        <strain evidence="2">L3_108_031G1_dasL3_108_031G1_concoct_20</strain>
    </source>
</reference>
<dbReference type="SUPFAM" id="SSF52540">
    <property type="entry name" value="P-loop containing nucleoside triphosphate hydrolases"/>
    <property type="match status" value="1"/>
</dbReference>
<dbReference type="Gene3D" id="3.40.50.300">
    <property type="entry name" value="P-loop containing nucleotide triphosphate hydrolases"/>
    <property type="match status" value="1"/>
</dbReference>
<accession>A0A942WW38</accession>
<dbReference type="RefSeq" id="WP_278467401.1">
    <property type="nucleotide sequence ID" value="NZ_JAGZMU010000003.1"/>
</dbReference>
<dbReference type="Pfam" id="PF07693">
    <property type="entry name" value="KAP_NTPase"/>
    <property type="match status" value="1"/>
</dbReference>
<comment type="caution">
    <text evidence="2">The sequence shown here is derived from an EMBL/GenBank/DDBJ whole genome shotgun (WGS) entry which is preliminary data.</text>
</comment>
<dbReference type="InterPro" id="IPR011646">
    <property type="entry name" value="KAP_P-loop"/>
</dbReference>
<dbReference type="Proteomes" id="UP000778864">
    <property type="component" value="Unassembled WGS sequence"/>
</dbReference>